<reference evidence="4" key="1">
    <citation type="journal article" date="2020" name="Nat. Commun.">
        <title>Large-scale genome sequencing of mycorrhizal fungi provides insights into the early evolution of symbiotic traits.</title>
        <authorList>
            <person name="Miyauchi S."/>
            <person name="Kiss E."/>
            <person name="Kuo A."/>
            <person name="Drula E."/>
            <person name="Kohler A."/>
            <person name="Sanchez-Garcia M."/>
            <person name="Morin E."/>
            <person name="Andreopoulos B."/>
            <person name="Barry K.W."/>
            <person name="Bonito G."/>
            <person name="Buee M."/>
            <person name="Carver A."/>
            <person name="Chen C."/>
            <person name="Cichocki N."/>
            <person name="Clum A."/>
            <person name="Culley D."/>
            <person name="Crous P.W."/>
            <person name="Fauchery L."/>
            <person name="Girlanda M."/>
            <person name="Hayes R.D."/>
            <person name="Keri Z."/>
            <person name="LaButti K."/>
            <person name="Lipzen A."/>
            <person name="Lombard V."/>
            <person name="Magnuson J."/>
            <person name="Maillard F."/>
            <person name="Murat C."/>
            <person name="Nolan M."/>
            <person name="Ohm R.A."/>
            <person name="Pangilinan J."/>
            <person name="Pereira M.F."/>
            <person name="Perotto S."/>
            <person name="Peter M."/>
            <person name="Pfister S."/>
            <person name="Riley R."/>
            <person name="Sitrit Y."/>
            <person name="Stielow J.B."/>
            <person name="Szollosi G."/>
            <person name="Zifcakova L."/>
            <person name="Stursova M."/>
            <person name="Spatafora J.W."/>
            <person name="Tedersoo L."/>
            <person name="Vaario L.M."/>
            <person name="Yamada A."/>
            <person name="Yan M."/>
            <person name="Wang P."/>
            <person name="Xu J."/>
            <person name="Bruns T."/>
            <person name="Baldrian P."/>
            <person name="Vilgalys R."/>
            <person name="Dunand C."/>
            <person name="Henrissat B."/>
            <person name="Grigoriev I.V."/>
            <person name="Hibbett D."/>
            <person name="Nagy L.G."/>
            <person name="Martin F.M."/>
        </authorList>
    </citation>
    <scope>NUCLEOTIDE SEQUENCE</scope>
    <source>
        <strain evidence="4">UH-Tt-Lm1</strain>
    </source>
</reference>
<comment type="caution">
    <text evidence="4">The sequence shown here is derived from an EMBL/GenBank/DDBJ whole genome shotgun (WGS) entry which is preliminary data.</text>
</comment>
<evidence type="ECO:0000259" key="3">
    <source>
        <dbReference type="SMART" id="SM00385"/>
    </source>
</evidence>
<sequence length="140" mass="16290">EYAVHTTLDIVDFALDREPSSSLDRTPHYCKKKHGGFAQFVWRMICTSRVSIAVVLVALVYIKRAKPHLRITTERWACERIFVGALVLAGKYLNDKMMKNVIWARCSGIFEHRDIGRMEREMLSILDWDLSVHEEEMLAH</sequence>
<feature type="non-terminal residue" evidence="4">
    <location>
        <position position="1"/>
    </location>
</feature>
<evidence type="ECO:0000256" key="1">
    <source>
        <dbReference type="RuleBase" id="RU000383"/>
    </source>
</evidence>
<evidence type="ECO:0000256" key="2">
    <source>
        <dbReference type="SAM" id="Phobius"/>
    </source>
</evidence>
<dbReference type="PANTHER" id="PTHR15615:SF10">
    <property type="entry name" value="PHO85 CYCLIN-2-RELATED"/>
    <property type="match status" value="1"/>
</dbReference>
<dbReference type="Proteomes" id="UP000736335">
    <property type="component" value="Unassembled WGS sequence"/>
</dbReference>
<dbReference type="Gene3D" id="1.10.472.10">
    <property type="entry name" value="Cyclin-like"/>
    <property type="match status" value="1"/>
</dbReference>
<dbReference type="GO" id="GO:0000307">
    <property type="term" value="C:cyclin-dependent protein kinase holoenzyme complex"/>
    <property type="evidence" value="ECO:0007669"/>
    <property type="project" value="TreeGrafter"/>
</dbReference>
<dbReference type="Pfam" id="PF00134">
    <property type="entry name" value="Cyclin_N"/>
    <property type="match status" value="1"/>
</dbReference>
<keyword evidence="2" id="KW-0472">Membrane</keyword>
<proteinExistence type="inferred from homology"/>
<dbReference type="AlphaFoldDB" id="A0A9P6HNL5"/>
<keyword evidence="1" id="KW-0195">Cyclin</keyword>
<feature type="domain" description="Cyclin-like" evidence="3">
    <location>
        <begin position="39"/>
        <end position="124"/>
    </location>
</feature>
<dbReference type="InterPro" id="IPR013922">
    <property type="entry name" value="Cyclin_PHO80-like"/>
</dbReference>
<dbReference type="CDD" id="cd20557">
    <property type="entry name" value="CYCLIN_ScPCL1-like"/>
    <property type="match status" value="1"/>
</dbReference>
<keyword evidence="5" id="KW-1185">Reference proteome</keyword>
<dbReference type="EMBL" id="WIUZ02000002">
    <property type="protein sequence ID" value="KAF9791144.1"/>
    <property type="molecule type" value="Genomic_DNA"/>
</dbReference>
<dbReference type="SUPFAM" id="SSF47954">
    <property type="entry name" value="Cyclin-like"/>
    <property type="match status" value="1"/>
</dbReference>
<dbReference type="InterPro" id="IPR013763">
    <property type="entry name" value="Cyclin-like_dom"/>
</dbReference>
<dbReference type="GO" id="GO:0016538">
    <property type="term" value="F:cyclin-dependent protein serine/threonine kinase regulator activity"/>
    <property type="evidence" value="ECO:0007669"/>
    <property type="project" value="TreeGrafter"/>
</dbReference>
<keyword evidence="2" id="KW-1133">Transmembrane helix</keyword>
<accession>A0A9P6HNL5</accession>
<name>A0A9P6HNL5_9AGAM</name>
<feature type="transmembrane region" description="Helical" evidence="2">
    <location>
        <begin position="40"/>
        <end position="62"/>
    </location>
</feature>
<dbReference type="OrthoDB" id="10250320at2759"/>
<evidence type="ECO:0000313" key="5">
    <source>
        <dbReference type="Proteomes" id="UP000736335"/>
    </source>
</evidence>
<evidence type="ECO:0000313" key="4">
    <source>
        <dbReference type="EMBL" id="KAF9791144.1"/>
    </source>
</evidence>
<dbReference type="SMART" id="SM00385">
    <property type="entry name" value="CYCLIN"/>
    <property type="match status" value="1"/>
</dbReference>
<reference evidence="4" key="2">
    <citation type="submission" date="2020-11" db="EMBL/GenBank/DDBJ databases">
        <authorList>
            <consortium name="DOE Joint Genome Institute"/>
            <person name="Kuo A."/>
            <person name="Miyauchi S."/>
            <person name="Kiss E."/>
            <person name="Drula E."/>
            <person name="Kohler A."/>
            <person name="Sanchez-Garcia M."/>
            <person name="Andreopoulos B."/>
            <person name="Barry K.W."/>
            <person name="Bonito G."/>
            <person name="Buee M."/>
            <person name="Carver A."/>
            <person name="Chen C."/>
            <person name="Cichocki N."/>
            <person name="Clum A."/>
            <person name="Culley D."/>
            <person name="Crous P.W."/>
            <person name="Fauchery L."/>
            <person name="Girlanda M."/>
            <person name="Hayes R."/>
            <person name="Keri Z."/>
            <person name="Labutti K."/>
            <person name="Lipzen A."/>
            <person name="Lombard V."/>
            <person name="Magnuson J."/>
            <person name="Maillard F."/>
            <person name="Morin E."/>
            <person name="Murat C."/>
            <person name="Nolan M."/>
            <person name="Ohm R."/>
            <person name="Pangilinan J."/>
            <person name="Pereira M."/>
            <person name="Perotto S."/>
            <person name="Peter M."/>
            <person name="Riley R."/>
            <person name="Sitrit Y."/>
            <person name="Stielow B."/>
            <person name="Szollosi G."/>
            <person name="Zifcakova L."/>
            <person name="Stursova M."/>
            <person name="Spatafora J.W."/>
            <person name="Tedersoo L."/>
            <person name="Vaario L.-M."/>
            <person name="Yamada A."/>
            <person name="Yan M."/>
            <person name="Wang P."/>
            <person name="Xu J."/>
            <person name="Bruns T."/>
            <person name="Baldrian P."/>
            <person name="Vilgalys R."/>
            <person name="Henrissat B."/>
            <person name="Grigoriev I.V."/>
            <person name="Hibbett D."/>
            <person name="Nagy L.G."/>
            <person name="Martin F.M."/>
        </authorList>
    </citation>
    <scope>NUCLEOTIDE SEQUENCE</scope>
    <source>
        <strain evidence="4">UH-Tt-Lm1</strain>
    </source>
</reference>
<dbReference type="GO" id="GO:0005634">
    <property type="term" value="C:nucleus"/>
    <property type="evidence" value="ECO:0007669"/>
    <property type="project" value="TreeGrafter"/>
</dbReference>
<feature type="non-terminal residue" evidence="4">
    <location>
        <position position="140"/>
    </location>
</feature>
<dbReference type="PANTHER" id="PTHR15615">
    <property type="match status" value="1"/>
</dbReference>
<comment type="similarity">
    <text evidence="1">Belongs to the cyclin family.</text>
</comment>
<dbReference type="GO" id="GO:0019901">
    <property type="term" value="F:protein kinase binding"/>
    <property type="evidence" value="ECO:0007669"/>
    <property type="project" value="InterPro"/>
</dbReference>
<keyword evidence="2" id="KW-0812">Transmembrane</keyword>
<gene>
    <name evidence="4" type="ORF">BJ322DRAFT_988634</name>
</gene>
<protein>
    <recommendedName>
        <fullName evidence="3">Cyclin-like domain-containing protein</fullName>
    </recommendedName>
</protein>
<dbReference type="InterPro" id="IPR036915">
    <property type="entry name" value="Cyclin-like_sf"/>
</dbReference>
<organism evidence="4 5">
    <name type="scientific">Thelephora terrestris</name>
    <dbReference type="NCBI Taxonomy" id="56493"/>
    <lineage>
        <taxon>Eukaryota</taxon>
        <taxon>Fungi</taxon>
        <taxon>Dikarya</taxon>
        <taxon>Basidiomycota</taxon>
        <taxon>Agaricomycotina</taxon>
        <taxon>Agaricomycetes</taxon>
        <taxon>Thelephorales</taxon>
        <taxon>Thelephoraceae</taxon>
        <taxon>Thelephora</taxon>
    </lineage>
</organism>
<dbReference type="InterPro" id="IPR006671">
    <property type="entry name" value="Cyclin_N"/>
</dbReference>